<organism evidence="1 2">
    <name type="scientific">Niabella ginsengisoli</name>
    <dbReference type="NCBI Taxonomy" id="522298"/>
    <lineage>
        <taxon>Bacteria</taxon>
        <taxon>Pseudomonadati</taxon>
        <taxon>Bacteroidota</taxon>
        <taxon>Chitinophagia</taxon>
        <taxon>Chitinophagales</taxon>
        <taxon>Chitinophagaceae</taxon>
        <taxon>Niabella</taxon>
    </lineage>
</organism>
<dbReference type="EMBL" id="JAKWBL010000002">
    <property type="protein sequence ID" value="MCH5598951.1"/>
    <property type="molecule type" value="Genomic_DNA"/>
</dbReference>
<evidence type="ECO:0000313" key="2">
    <source>
        <dbReference type="Proteomes" id="UP001202248"/>
    </source>
</evidence>
<dbReference type="Proteomes" id="UP001202248">
    <property type="component" value="Unassembled WGS sequence"/>
</dbReference>
<gene>
    <name evidence="1" type="ORF">MKP09_14065</name>
</gene>
<accession>A0ABS9SKP9</accession>
<protein>
    <submittedName>
        <fullName evidence="1">Uncharacterized protein</fullName>
    </submittedName>
</protein>
<sequence length="241" mass="26956">MARIAKENLAQVEIINAIIGSGSKKKALINDGWESLLLAAEHTWGYQNPKDPFAKVIEKNKQQYFSGAKQLSDSLLASFSDTTVTQETYSVVNTLSWNRKGIVTLRPEQSQRGDKVINISSGKEMLSQRLSNGDLIFRTEIIPALSSRMYKVAKGKYKETKDQISSQDNILSNDLLRLEIDPVTGNIQSVIKLDNKHEYISPKEGVNSYYYLKGVFNGKDQPGNPQGVRSVTIQKKNPALY</sequence>
<dbReference type="InterPro" id="IPR011013">
    <property type="entry name" value="Gal_mutarotase_sf_dom"/>
</dbReference>
<evidence type="ECO:0000313" key="1">
    <source>
        <dbReference type="EMBL" id="MCH5598951.1"/>
    </source>
</evidence>
<keyword evidence="2" id="KW-1185">Reference proteome</keyword>
<comment type="caution">
    <text evidence="1">The sequence shown here is derived from an EMBL/GenBank/DDBJ whole genome shotgun (WGS) entry which is preliminary data.</text>
</comment>
<dbReference type="SUPFAM" id="SSF74650">
    <property type="entry name" value="Galactose mutarotase-like"/>
    <property type="match status" value="1"/>
</dbReference>
<reference evidence="1 2" key="1">
    <citation type="submission" date="2022-02" db="EMBL/GenBank/DDBJ databases">
        <authorList>
            <person name="Min J."/>
        </authorList>
    </citation>
    <scope>NUCLEOTIDE SEQUENCE [LARGE SCALE GENOMIC DNA]</scope>
    <source>
        <strain evidence="1 2">GR10-1</strain>
    </source>
</reference>
<proteinExistence type="predicted"/>
<name>A0ABS9SKP9_9BACT</name>
<dbReference type="RefSeq" id="WP_240830614.1">
    <property type="nucleotide sequence ID" value="NZ_JAKWBL010000002.1"/>
</dbReference>